<feature type="transmembrane region" description="Helical" evidence="1">
    <location>
        <begin position="82"/>
        <end position="104"/>
    </location>
</feature>
<feature type="transmembrane region" description="Helical" evidence="1">
    <location>
        <begin position="42"/>
        <end position="70"/>
    </location>
</feature>
<feature type="transmembrane region" description="Helical" evidence="1">
    <location>
        <begin position="15"/>
        <end position="35"/>
    </location>
</feature>
<evidence type="ECO:0008006" key="4">
    <source>
        <dbReference type="Google" id="ProtNLM"/>
    </source>
</evidence>
<evidence type="ECO:0000313" key="3">
    <source>
        <dbReference type="Proteomes" id="UP000678317"/>
    </source>
</evidence>
<name>A0ABS3SKX0_9CELL</name>
<evidence type="ECO:0000313" key="2">
    <source>
        <dbReference type="EMBL" id="MBO3086129.1"/>
    </source>
</evidence>
<dbReference type="RefSeq" id="WP_208213148.1">
    <property type="nucleotide sequence ID" value="NZ_CP074404.1"/>
</dbReference>
<keyword evidence="1" id="KW-0472">Membrane</keyword>
<keyword evidence="3" id="KW-1185">Reference proteome</keyword>
<feature type="transmembrane region" description="Helical" evidence="1">
    <location>
        <begin position="124"/>
        <end position="143"/>
    </location>
</feature>
<dbReference type="Proteomes" id="UP000678317">
    <property type="component" value="Unassembled WGS sequence"/>
</dbReference>
<dbReference type="EMBL" id="JAGFBM010000009">
    <property type="protein sequence ID" value="MBO3086129.1"/>
    <property type="molecule type" value="Genomic_DNA"/>
</dbReference>
<accession>A0ABS3SKX0</accession>
<comment type="caution">
    <text evidence="2">The sequence shown here is derived from an EMBL/GenBank/DDBJ whole genome shotgun (WGS) entry which is preliminary data.</text>
</comment>
<sequence length="169" mass="17016">MSEVGLELVRPVPAWAVRGSLAALAASLLAVAFGGTGPRPHAVLVVALAALVVATTVLPGLGLAALVVLVAGTRLLVGDPPALGVVLALVLLVHLTLWAGAVAARTSWRTRVELAVLVRGLREVALVQVGAQVLAVVAMLLVGVAQGDLWRAAALVAAITLAAVLLPRP</sequence>
<evidence type="ECO:0000256" key="1">
    <source>
        <dbReference type="SAM" id="Phobius"/>
    </source>
</evidence>
<keyword evidence="1" id="KW-0812">Transmembrane</keyword>
<gene>
    <name evidence="2" type="ORF">J4035_15910</name>
</gene>
<protein>
    <recommendedName>
        <fullName evidence="4">Integral membrane protein</fullName>
    </recommendedName>
</protein>
<organism evidence="2 3">
    <name type="scientific">Cellulomonas fengjieae</name>
    <dbReference type="NCBI Taxonomy" id="2819978"/>
    <lineage>
        <taxon>Bacteria</taxon>
        <taxon>Bacillati</taxon>
        <taxon>Actinomycetota</taxon>
        <taxon>Actinomycetes</taxon>
        <taxon>Micrococcales</taxon>
        <taxon>Cellulomonadaceae</taxon>
        <taxon>Cellulomonas</taxon>
    </lineage>
</organism>
<reference evidence="2 3" key="1">
    <citation type="submission" date="2021-03" db="EMBL/GenBank/DDBJ databases">
        <title>novel species in genus Cellulomonas.</title>
        <authorList>
            <person name="Zhang G."/>
        </authorList>
    </citation>
    <scope>NUCLEOTIDE SEQUENCE [LARGE SCALE GENOMIC DNA]</scope>
    <source>
        <strain evidence="3">zg-ZUI188</strain>
    </source>
</reference>
<keyword evidence="1" id="KW-1133">Transmembrane helix</keyword>
<feature type="transmembrane region" description="Helical" evidence="1">
    <location>
        <begin position="149"/>
        <end position="166"/>
    </location>
</feature>
<proteinExistence type="predicted"/>